<keyword evidence="2" id="KW-1185">Reference proteome</keyword>
<name>A0ABN8NIQ5_9CNID</name>
<organism evidence="1 2">
    <name type="scientific">Porites lobata</name>
    <dbReference type="NCBI Taxonomy" id="104759"/>
    <lineage>
        <taxon>Eukaryota</taxon>
        <taxon>Metazoa</taxon>
        <taxon>Cnidaria</taxon>
        <taxon>Anthozoa</taxon>
        <taxon>Hexacorallia</taxon>
        <taxon>Scleractinia</taxon>
        <taxon>Fungiina</taxon>
        <taxon>Poritidae</taxon>
        <taxon>Porites</taxon>
    </lineage>
</organism>
<protein>
    <recommendedName>
        <fullName evidence="3">CHCH domain-containing protein</fullName>
    </recommendedName>
</protein>
<dbReference type="PANTHER" id="PTHR36856">
    <property type="entry name" value="OS07G0175200 PROTEIN"/>
    <property type="match status" value="1"/>
</dbReference>
<dbReference type="PANTHER" id="PTHR36856:SF1">
    <property type="entry name" value="OS07G0175200 PROTEIN"/>
    <property type="match status" value="1"/>
</dbReference>
<dbReference type="EMBL" id="CALNXK010000023">
    <property type="protein sequence ID" value="CAH3111008.1"/>
    <property type="molecule type" value="Genomic_DNA"/>
</dbReference>
<evidence type="ECO:0000313" key="2">
    <source>
        <dbReference type="Proteomes" id="UP001159405"/>
    </source>
</evidence>
<evidence type="ECO:0000313" key="1">
    <source>
        <dbReference type="EMBL" id="CAH3111008.1"/>
    </source>
</evidence>
<comment type="caution">
    <text evidence="1">The sequence shown here is derived from an EMBL/GenBank/DDBJ whole genome shotgun (WGS) entry which is preliminary data.</text>
</comment>
<dbReference type="Proteomes" id="UP001159405">
    <property type="component" value="Unassembled WGS sequence"/>
</dbReference>
<accession>A0ABN8NIQ5</accession>
<sequence>MADAGAQKAYRINVVSSCDHQALKECLDRNNGDRSKCIKEWEDFQRSCAENKSFSLFSNSYLPCLYCVDFSAASLY</sequence>
<gene>
    <name evidence="1" type="ORF">PLOB_00019784</name>
</gene>
<evidence type="ECO:0008006" key="3">
    <source>
        <dbReference type="Google" id="ProtNLM"/>
    </source>
</evidence>
<proteinExistence type="predicted"/>
<reference evidence="1 2" key="1">
    <citation type="submission" date="2022-05" db="EMBL/GenBank/DDBJ databases">
        <authorList>
            <consortium name="Genoscope - CEA"/>
            <person name="William W."/>
        </authorList>
    </citation>
    <scope>NUCLEOTIDE SEQUENCE [LARGE SCALE GENOMIC DNA]</scope>
</reference>